<dbReference type="AlphaFoldDB" id="A0A9P1GYZ3"/>
<accession>A0A9P1GYZ3</accession>
<sequence length="830" mass="90181">MPRGTASGKRQQGASGNSSKNDNGVSRQANLLNPSATASAASSSQSSLNLSLNGSANGSTTPPVAANGRTNGHAATPNGNHNGFAKLAPADDMVPEHPRAHQLSRRASLGADSETSTSTDSFHSHHHVLNHANGSTAIEPRQIDVNASKYATDVHKDSGPLDFAATVLMALPLHDTLAILLILMHVSPLTLSVIYTVFTVLTFASPLTASSVVNIHLAELLDWHSTMPSLVTVLCVDILALLVFLFLWPSVQNAILDLAKPVIAATLGGDSHDPLEEVSRSAVSAAIRHPDPYFTLLGVHILMQGIVRYIREWYIRRERSSAAASAAPGDGTCTNIDDADNGVGDINYYKFDQLIIYQAKAEAERSGPPAAAPMGRAGEHQGGHGKEYELSHATSESACADATDIHNLGNAPFDREAGRIWISYVGCDEVSFDTSHFSDDFSDPPESSSPPPLTESSSAALDQSKPFYVRINNAHWLSTRIVHAQDNSAEETDDDATAAGTRWTGDIYGLRPMSKYVCEFVDTHTDAILFSTTVTTTRETRMAAVVNGAPTPQRRPHSPATTLRTSIAASDGKLAGERSRLKTLRKEWKAKINSLKKENEITDNSINTAGGTDDRFRQKIRQQETQKSQADNETSELSAELKAFDDAPSDVVSRRKQVEGLWTEEKAVYEAAQKEFKSYSASVNSAVKAKEGDQQQLQTRRNKVANRVAKVDNELANIADANTRGLNEVERRKAERETWQRQVSAAEERLNSDFNSVQVDNSILQEEHATAMQTANSLYAQLYAATTAPAPVPTYDMADHQRHNLPRPTSIRLRPARGTLPQAKRPRRRV</sequence>
<feature type="compositionally biased region" description="Basic and acidic residues" evidence="1">
    <location>
        <begin position="612"/>
        <end position="624"/>
    </location>
</feature>
<feature type="compositionally biased region" description="Basic and acidic residues" evidence="1">
    <location>
        <begin position="377"/>
        <end position="390"/>
    </location>
</feature>
<feature type="compositionally biased region" description="Polar residues" evidence="1">
    <location>
        <begin position="8"/>
        <end position="28"/>
    </location>
</feature>
<feature type="region of interest" description="Disordered" evidence="1">
    <location>
        <begin position="366"/>
        <end position="393"/>
    </location>
</feature>
<dbReference type="EMBL" id="CALLCH030000006">
    <property type="protein sequence ID" value="CAI4212843.1"/>
    <property type="molecule type" value="Genomic_DNA"/>
</dbReference>
<feature type="compositionally biased region" description="Low complexity" evidence="1">
    <location>
        <begin position="29"/>
        <end position="59"/>
    </location>
</feature>
<gene>
    <name evidence="3" type="ORF">PPNO1_LOCUS2590</name>
</gene>
<protein>
    <recommendedName>
        <fullName evidence="5">Ubiquitination network signaling protein</fullName>
    </recommendedName>
</protein>
<feature type="compositionally biased region" description="Polar residues" evidence="1">
    <location>
        <begin position="625"/>
        <end position="637"/>
    </location>
</feature>
<evidence type="ECO:0008006" key="5">
    <source>
        <dbReference type="Google" id="ProtNLM"/>
    </source>
</evidence>
<dbReference type="OrthoDB" id="4158994at2759"/>
<organism evidence="3 4">
    <name type="scientific">Parascedosporium putredinis</name>
    <dbReference type="NCBI Taxonomy" id="1442378"/>
    <lineage>
        <taxon>Eukaryota</taxon>
        <taxon>Fungi</taxon>
        <taxon>Dikarya</taxon>
        <taxon>Ascomycota</taxon>
        <taxon>Pezizomycotina</taxon>
        <taxon>Sordariomycetes</taxon>
        <taxon>Hypocreomycetidae</taxon>
        <taxon>Microascales</taxon>
        <taxon>Microascaceae</taxon>
        <taxon>Parascedosporium</taxon>
    </lineage>
</organism>
<feature type="transmembrane region" description="Helical" evidence="2">
    <location>
        <begin position="163"/>
        <end position="186"/>
    </location>
</feature>
<keyword evidence="2" id="KW-0812">Transmembrane</keyword>
<keyword evidence="4" id="KW-1185">Reference proteome</keyword>
<feature type="region of interest" description="Disordered" evidence="1">
    <location>
        <begin position="798"/>
        <end position="830"/>
    </location>
</feature>
<evidence type="ECO:0000256" key="1">
    <source>
        <dbReference type="SAM" id="MobiDB-lite"/>
    </source>
</evidence>
<reference evidence="3" key="1">
    <citation type="submission" date="2022-11" db="EMBL/GenBank/DDBJ databases">
        <authorList>
            <person name="Scott C."/>
            <person name="Bruce N."/>
        </authorList>
    </citation>
    <scope>NUCLEOTIDE SEQUENCE</scope>
</reference>
<feature type="transmembrane region" description="Helical" evidence="2">
    <location>
        <begin position="192"/>
        <end position="217"/>
    </location>
</feature>
<evidence type="ECO:0000313" key="4">
    <source>
        <dbReference type="Proteomes" id="UP000838763"/>
    </source>
</evidence>
<feature type="region of interest" description="Disordered" evidence="1">
    <location>
        <begin position="603"/>
        <end position="639"/>
    </location>
</feature>
<name>A0A9P1GYZ3_9PEZI</name>
<feature type="region of interest" description="Disordered" evidence="1">
    <location>
        <begin position="1"/>
        <end position="123"/>
    </location>
</feature>
<comment type="caution">
    <text evidence="3">The sequence shown here is derived from an EMBL/GenBank/DDBJ whole genome shotgun (WGS) entry which is preliminary data.</text>
</comment>
<feature type="transmembrane region" description="Helical" evidence="2">
    <location>
        <begin position="229"/>
        <end position="248"/>
    </location>
</feature>
<evidence type="ECO:0000256" key="2">
    <source>
        <dbReference type="SAM" id="Phobius"/>
    </source>
</evidence>
<feature type="region of interest" description="Disordered" evidence="1">
    <location>
        <begin position="436"/>
        <end position="461"/>
    </location>
</feature>
<evidence type="ECO:0000313" key="3">
    <source>
        <dbReference type="EMBL" id="CAI4212843.1"/>
    </source>
</evidence>
<keyword evidence="2" id="KW-0472">Membrane</keyword>
<proteinExistence type="predicted"/>
<keyword evidence="2" id="KW-1133">Transmembrane helix</keyword>
<dbReference type="Proteomes" id="UP000838763">
    <property type="component" value="Unassembled WGS sequence"/>
</dbReference>